<evidence type="ECO:0000313" key="11">
    <source>
        <dbReference type="Proteomes" id="UP000076268"/>
    </source>
</evidence>
<comment type="similarity">
    <text evidence="6">Belongs to the peptidase M3B family.</text>
</comment>
<sequence>MSIMPKLLSAVLGTLIFATPAEAAGQEHNKVPPRSEIRDEYKWNLRDMYASDDEWQNDFVSLKASLPEMNQYKNKLGQSSEILLSCLKTRDRINVASEKIFAYARMHRDENNADTKYQAMTGKAESLLSEAGESTAFVEPEILAIPDAKLAEFRKSEAGLAEYSFFFENLQRQKKHVLSPREEELLARMNEVADASENTFNMLAHADLRFPEIADSAGKSLQLSEARYRLFIMSPDRKLRQQAFAGLFGAYNQYRNTFASTLAGNVKKNIFFANSRKYESAIDAALETNNVPLTVYNNVISTVENHLQPLHRYVALKKKALKLDEIHMYDLYTPIVPDIQLTYSYEEGRDLVRKALKPLGDDYLTALEQGLSNSWIDVYENQGKQTGAYSWGVFGVHPFILLNYNNRYDDVSTLAHELGHAIHSFYSHKHQPYINSSYTIFSAEVASTTNETLLMDYMLKTTQDKKVRLYLINQYLEQVRATVYRQTMFAEFEKLLHEKVESGETITADLLDQMWHELNVKYYGNDIVVDSEINVEWARIPHFYSSFYVYQYATGFSAANALADQILKEGQPAQQRYIAFLKSGGSDYSINLLKNAGVDMSSPQAIEVTLAKFSKLLDELAILLEES</sequence>
<gene>
    <name evidence="10" type="ORF">AXX12_12995</name>
</gene>
<evidence type="ECO:0000313" key="10">
    <source>
        <dbReference type="EMBL" id="KYZ75092.1"/>
    </source>
</evidence>
<dbReference type="Gene3D" id="1.20.140.70">
    <property type="entry name" value="Oligopeptidase f, N-terminal domain"/>
    <property type="match status" value="1"/>
</dbReference>
<protein>
    <recommendedName>
        <fullName evidence="6">Oligopeptidase F</fullName>
        <ecNumber evidence="6">3.4.24.-</ecNumber>
    </recommendedName>
</protein>
<keyword evidence="2 6" id="KW-0479">Metal-binding</keyword>
<evidence type="ECO:0000256" key="4">
    <source>
        <dbReference type="ARBA" id="ARBA00022833"/>
    </source>
</evidence>
<keyword evidence="7" id="KW-0732">Signal</keyword>
<dbReference type="PANTHER" id="PTHR11804">
    <property type="entry name" value="PROTEASE M3 THIMET OLIGOPEPTIDASE-RELATED"/>
    <property type="match status" value="1"/>
</dbReference>
<dbReference type="RefSeq" id="WP_066244495.1">
    <property type="nucleotide sequence ID" value="NZ_LSGP01000025.1"/>
</dbReference>
<evidence type="ECO:0000256" key="1">
    <source>
        <dbReference type="ARBA" id="ARBA00022670"/>
    </source>
</evidence>
<dbReference type="Pfam" id="PF08439">
    <property type="entry name" value="Peptidase_M3_N"/>
    <property type="match status" value="1"/>
</dbReference>
<keyword evidence="3 6" id="KW-0378">Hydrolase</keyword>
<dbReference type="GO" id="GO:0004222">
    <property type="term" value="F:metalloendopeptidase activity"/>
    <property type="evidence" value="ECO:0007669"/>
    <property type="project" value="UniProtKB-UniRule"/>
</dbReference>
<evidence type="ECO:0000256" key="2">
    <source>
        <dbReference type="ARBA" id="ARBA00022723"/>
    </source>
</evidence>
<keyword evidence="4 6" id="KW-0862">Zinc</keyword>
<evidence type="ECO:0000259" key="9">
    <source>
        <dbReference type="Pfam" id="PF08439"/>
    </source>
</evidence>
<evidence type="ECO:0000259" key="8">
    <source>
        <dbReference type="Pfam" id="PF01432"/>
    </source>
</evidence>
<evidence type="ECO:0000256" key="7">
    <source>
        <dbReference type="SAM" id="SignalP"/>
    </source>
</evidence>
<evidence type="ECO:0000256" key="3">
    <source>
        <dbReference type="ARBA" id="ARBA00022801"/>
    </source>
</evidence>
<dbReference type="Gene3D" id="1.10.1370.20">
    <property type="entry name" value="Oligoendopeptidase f, C-terminal domain"/>
    <property type="match status" value="1"/>
</dbReference>
<evidence type="ECO:0000256" key="5">
    <source>
        <dbReference type="ARBA" id="ARBA00023049"/>
    </source>
</evidence>
<accession>A0A154BME3</accession>
<dbReference type="OrthoDB" id="9766487at2"/>
<dbReference type="EC" id="3.4.24.-" evidence="6"/>
<feature type="chain" id="PRO_5007594753" description="Oligopeptidase F" evidence="7">
    <location>
        <begin position="24"/>
        <end position="627"/>
    </location>
</feature>
<dbReference type="InterPro" id="IPR004438">
    <property type="entry name" value="Peptidase_M3B"/>
</dbReference>
<dbReference type="Pfam" id="PF01432">
    <property type="entry name" value="Peptidase_M3"/>
    <property type="match status" value="1"/>
</dbReference>
<dbReference type="Gene3D" id="1.10.287.830">
    <property type="entry name" value="putative peptidase helix hairpin domain like"/>
    <property type="match status" value="1"/>
</dbReference>
<comment type="function">
    <text evidence="6">Has oligopeptidase activity and degrades a variety of small bioactive peptides.</text>
</comment>
<reference evidence="10 11" key="1">
    <citation type="submission" date="2016-02" db="EMBL/GenBank/DDBJ databases">
        <title>Anaerosporomusa subterraneum gen. nov., sp. nov., a spore-forming obligate anaerobe isolated from saprolite.</title>
        <authorList>
            <person name="Choi J.K."/>
            <person name="Shah M."/>
            <person name="Yee N."/>
        </authorList>
    </citation>
    <scope>NUCLEOTIDE SEQUENCE [LARGE SCALE GENOMIC DNA]</scope>
    <source>
        <strain evidence="10 11">RU4</strain>
    </source>
</reference>
<dbReference type="GO" id="GO:0006518">
    <property type="term" value="P:peptide metabolic process"/>
    <property type="evidence" value="ECO:0007669"/>
    <property type="project" value="TreeGrafter"/>
</dbReference>
<proteinExistence type="inferred from homology"/>
<keyword evidence="1 6" id="KW-0645">Protease</keyword>
<dbReference type="CDD" id="cd09608">
    <property type="entry name" value="M3B_PepF"/>
    <property type="match status" value="1"/>
</dbReference>
<keyword evidence="5 6" id="KW-0482">Metalloprotease</keyword>
<dbReference type="Proteomes" id="UP000076268">
    <property type="component" value="Unassembled WGS sequence"/>
</dbReference>
<dbReference type="InterPro" id="IPR045090">
    <property type="entry name" value="Pept_M3A_M3B"/>
</dbReference>
<feature type="domain" description="Peptidase M3A/M3B catalytic" evidence="8">
    <location>
        <begin position="233"/>
        <end position="608"/>
    </location>
</feature>
<feature type="domain" description="Oligopeptidase F N-terminal" evidence="9">
    <location>
        <begin position="141"/>
        <end position="210"/>
    </location>
</feature>
<dbReference type="NCBIfam" id="TIGR00181">
    <property type="entry name" value="pepF"/>
    <property type="match status" value="1"/>
</dbReference>
<keyword evidence="11" id="KW-1185">Reference proteome</keyword>
<dbReference type="InterPro" id="IPR042088">
    <property type="entry name" value="OligoPept_F_C"/>
</dbReference>
<dbReference type="SUPFAM" id="SSF55486">
    <property type="entry name" value="Metalloproteases ('zincins'), catalytic domain"/>
    <property type="match status" value="1"/>
</dbReference>
<dbReference type="PANTHER" id="PTHR11804:SF84">
    <property type="entry name" value="SACCHAROLYSIN"/>
    <property type="match status" value="1"/>
</dbReference>
<evidence type="ECO:0000256" key="6">
    <source>
        <dbReference type="RuleBase" id="RU368091"/>
    </source>
</evidence>
<name>A0A154BME3_ANASB</name>
<comment type="caution">
    <text evidence="10">The sequence shown here is derived from an EMBL/GenBank/DDBJ whole genome shotgun (WGS) entry which is preliminary data.</text>
</comment>
<dbReference type="InterPro" id="IPR013647">
    <property type="entry name" value="OligopepF_N_dom"/>
</dbReference>
<dbReference type="InterPro" id="IPR001567">
    <property type="entry name" value="Pept_M3A_M3B_dom"/>
</dbReference>
<dbReference type="GO" id="GO:0046872">
    <property type="term" value="F:metal ion binding"/>
    <property type="evidence" value="ECO:0007669"/>
    <property type="project" value="UniProtKB-UniRule"/>
</dbReference>
<dbReference type="EMBL" id="LSGP01000025">
    <property type="protein sequence ID" value="KYZ75092.1"/>
    <property type="molecule type" value="Genomic_DNA"/>
</dbReference>
<dbReference type="STRING" id="1794912.AXX12_12995"/>
<organism evidence="10 11">
    <name type="scientific">Anaerosporomusa subterranea</name>
    <dbReference type="NCBI Taxonomy" id="1794912"/>
    <lineage>
        <taxon>Bacteria</taxon>
        <taxon>Bacillati</taxon>
        <taxon>Bacillota</taxon>
        <taxon>Negativicutes</taxon>
        <taxon>Acetonemataceae</taxon>
        <taxon>Anaerosporomusa</taxon>
    </lineage>
</organism>
<feature type="signal peptide" evidence="7">
    <location>
        <begin position="1"/>
        <end position="23"/>
    </location>
</feature>
<dbReference type="AlphaFoldDB" id="A0A154BME3"/>
<comment type="cofactor">
    <cofactor evidence="6">
        <name>Zn(2+)</name>
        <dbReference type="ChEBI" id="CHEBI:29105"/>
    </cofactor>
    <text evidence="6">Binds 1 zinc ion.</text>
</comment>
<dbReference type="GO" id="GO:0006508">
    <property type="term" value="P:proteolysis"/>
    <property type="evidence" value="ECO:0007669"/>
    <property type="project" value="UniProtKB-KW"/>
</dbReference>